<feature type="domain" description="Replication protein A 70 kDa DNA-binding subunit B/D first OB fold" evidence="1">
    <location>
        <begin position="333"/>
        <end position="435"/>
    </location>
</feature>
<name>A0AAV1CW02_OLDCO</name>
<organism evidence="3 4">
    <name type="scientific">Oldenlandia corymbosa var. corymbosa</name>
    <dbReference type="NCBI Taxonomy" id="529605"/>
    <lineage>
        <taxon>Eukaryota</taxon>
        <taxon>Viridiplantae</taxon>
        <taxon>Streptophyta</taxon>
        <taxon>Embryophyta</taxon>
        <taxon>Tracheophyta</taxon>
        <taxon>Spermatophyta</taxon>
        <taxon>Magnoliopsida</taxon>
        <taxon>eudicotyledons</taxon>
        <taxon>Gunneridae</taxon>
        <taxon>Pentapetalae</taxon>
        <taxon>asterids</taxon>
        <taxon>lamiids</taxon>
        <taxon>Gentianales</taxon>
        <taxon>Rubiaceae</taxon>
        <taxon>Rubioideae</taxon>
        <taxon>Spermacoceae</taxon>
        <taxon>Hedyotis-Oldenlandia complex</taxon>
        <taxon>Oldenlandia</taxon>
    </lineage>
</organism>
<evidence type="ECO:0000259" key="2">
    <source>
        <dbReference type="Pfam" id="PF13456"/>
    </source>
</evidence>
<evidence type="ECO:0000313" key="4">
    <source>
        <dbReference type="Proteomes" id="UP001161247"/>
    </source>
</evidence>
<dbReference type="EMBL" id="OX459120">
    <property type="protein sequence ID" value="CAI9099805.1"/>
    <property type="molecule type" value="Genomic_DNA"/>
</dbReference>
<reference evidence="3" key="1">
    <citation type="submission" date="2023-03" db="EMBL/GenBank/DDBJ databases">
        <authorList>
            <person name="Julca I."/>
        </authorList>
    </citation>
    <scope>NUCLEOTIDE SEQUENCE</scope>
</reference>
<keyword evidence="4" id="KW-1185">Reference proteome</keyword>
<dbReference type="Proteomes" id="UP001161247">
    <property type="component" value="Chromosome 3"/>
</dbReference>
<dbReference type="InterPro" id="IPR036397">
    <property type="entry name" value="RNaseH_sf"/>
</dbReference>
<protein>
    <submittedName>
        <fullName evidence="3">OLC1v1036681C1</fullName>
    </submittedName>
</protein>
<dbReference type="SUPFAM" id="SSF53098">
    <property type="entry name" value="Ribonuclease H-like"/>
    <property type="match status" value="1"/>
</dbReference>
<dbReference type="PANTHER" id="PTHR47074">
    <property type="entry name" value="BNAC02G40300D PROTEIN"/>
    <property type="match status" value="1"/>
</dbReference>
<dbReference type="Gene3D" id="3.30.420.10">
    <property type="entry name" value="Ribonuclease H-like superfamily/Ribonuclease H"/>
    <property type="match status" value="1"/>
</dbReference>
<dbReference type="AlphaFoldDB" id="A0AAV1CW02"/>
<accession>A0AAV1CW02</accession>
<gene>
    <name evidence="3" type="ORF">OLC1_LOCUS9751</name>
</gene>
<dbReference type="GO" id="GO:0003676">
    <property type="term" value="F:nucleic acid binding"/>
    <property type="evidence" value="ECO:0007669"/>
    <property type="project" value="InterPro"/>
</dbReference>
<dbReference type="Pfam" id="PF13456">
    <property type="entry name" value="RVT_3"/>
    <property type="match status" value="1"/>
</dbReference>
<dbReference type="Gene3D" id="2.40.50.140">
    <property type="entry name" value="Nucleic acid-binding proteins"/>
    <property type="match status" value="2"/>
</dbReference>
<dbReference type="InterPro" id="IPR012337">
    <property type="entry name" value="RNaseH-like_sf"/>
</dbReference>
<feature type="domain" description="RNase H type-1" evidence="2">
    <location>
        <begin position="77"/>
        <end position="194"/>
    </location>
</feature>
<evidence type="ECO:0000313" key="3">
    <source>
        <dbReference type="EMBL" id="CAI9099805.1"/>
    </source>
</evidence>
<dbReference type="CDD" id="cd06222">
    <property type="entry name" value="RNase_H_like"/>
    <property type="match status" value="1"/>
</dbReference>
<dbReference type="Pfam" id="PF02721">
    <property type="entry name" value="DUF223"/>
    <property type="match status" value="1"/>
</dbReference>
<dbReference type="InterPro" id="IPR052929">
    <property type="entry name" value="RNase_H-like_EbsB-rel"/>
</dbReference>
<dbReference type="InterPro" id="IPR003871">
    <property type="entry name" value="RFA1B/D_OB_1st"/>
</dbReference>
<dbReference type="GO" id="GO:0004523">
    <property type="term" value="F:RNA-DNA hybrid ribonuclease activity"/>
    <property type="evidence" value="ECO:0007669"/>
    <property type="project" value="InterPro"/>
</dbReference>
<dbReference type="InterPro" id="IPR002156">
    <property type="entry name" value="RNaseH_domain"/>
</dbReference>
<dbReference type="SUPFAM" id="SSF50249">
    <property type="entry name" value="Nucleic acid-binding proteins"/>
    <property type="match status" value="2"/>
</dbReference>
<dbReference type="CDD" id="cd04480">
    <property type="entry name" value="RPA1_DBD_A_like"/>
    <property type="match status" value="1"/>
</dbReference>
<evidence type="ECO:0000259" key="1">
    <source>
        <dbReference type="Pfam" id="PF02721"/>
    </source>
</evidence>
<proteinExistence type="predicted"/>
<sequence length="549" mass="62211">MRDCFSSGKSLTAISKPRLGILVGDLAQIISVNLNIRLSRTIRDFAATCTNPERNDPRSTSLNHLFQLFVNAIKVFFDGSVSTSNNYAGAGVLIQAPDGKFLHGLARQFPDVLDSDLAEVLALRQALLLCRKFVVVQGDSALIILAANKDSDGPSSCSPILDDVIYLCQDLPIRKLSWIRRDENMITHAFAKFAKFFNVIETIWNDQPNFGLMAQLLRYSTDLGMLTNLNVRCEGWGSYCKVMSAVEIRIRDLGFKLRRKRKNGARNWARKFYLCKTIKIIQNVANAVQIDTPVFYSENQHHAKNPIVGNQTPHNVDQTVPTVAAQRYIADINGLVPTKTIHFHIVVRVMTIWKMIENKIKNVKSIELALIDAQGSKIQATIPARIMKDFQKYFLQEGCARRISCFDHYLNISGGYRCSKHKYKIVFRPDTLVQSVGYHDIPNHVFEFTPFAEITNFVANFDFCFDLLGHIIGYSDPIIDNGKKRITVELEDERADRLKVTLWDEHADKVYNMMTNNPDYPVVLIVQEEPIIISFGDCFALKGYSEEEG</sequence>
<dbReference type="PANTHER" id="PTHR47074:SF48">
    <property type="entry name" value="POLYNUCLEOTIDYL TRANSFERASE, RIBONUCLEASE H-LIKE SUPERFAMILY PROTEIN"/>
    <property type="match status" value="1"/>
</dbReference>
<dbReference type="InterPro" id="IPR012340">
    <property type="entry name" value="NA-bd_OB-fold"/>
</dbReference>
<dbReference type="InterPro" id="IPR044730">
    <property type="entry name" value="RNase_H-like_dom_plant"/>
</dbReference>